<evidence type="ECO:0000313" key="2">
    <source>
        <dbReference type="Proteomes" id="UP001642484"/>
    </source>
</evidence>
<evidence type="ECO:0000313" key="1">
    <source>
        <dbReference type="EMBL" id="CAK9057586.1"/>
    </source>
</evidence>
<accession>A0ABP0N1G3</accession>
<comment type="caution">
    <text evidence="1">The sequence shown here is derived from an EMBL/GenBank/DDBJ whole genome shotgun (WGS) entry which is preliminary data.</text>
</comment>
<dbReference type="EMBL" id="CAXAMN010021287">
    <property type="protein sequence ID" value="CAK9057586.1"/>
    <property type="molecule type" value="Genomic_DNA"/>
</dbReference>
<proteinExistence type="predicted"/>
<reference evidence="1 2" key="1">
    <citation type="submission" date="2024-02" db="EMBL/GenBank/DDBJ databases">
        <authorList>
            <person name="Chen Y."/>
            <person name="Shah S."/>
            <person name="Dougan E. K."/>
            <person name="Thang M."/>
            <person name="Chan C."/>
        </authorList>
    </citation>
    <scope>NUCLEOTIDE SEQUENCE [LARGE SCALE GENOMIC DNA]</scope>
</reference>
<keyword evidence="2" id="KW-1185">Reference proteome</keyword>
<organism evidence="1 2">
    <name type="scientific">Durusdinium trenchii</name>
    <dbReference type="NCBI Taxonomy" id="1381693"/>
    <lineage>
        <taxon>Eukaryota</taxon>
        <taxon>Sar</taxon>
        <taxon>Alveolata</taxon>
        <taxon>Dinophyceae</taxon>
        <taxon>Suessiales</taxon>
        <taxon>Symbiodiniaceae</taxon>
        <taxon>Durusdinium</taxon>
    </lineage>
</organism>
<name>A0ABP0N1G3_9DINO</name>
<gene>
    <name evidence="1" type="ORF">CCMP2556_LOCUS28414</name>
</gene>
<sequence length="187" mass="21134">MQWKRSVQQLFTADQMIILKMLIEDGLLLNLQGKTCPMCNRGPLGKLQLRDSGLARHRCNSKSCQRVVTPQHLHPLFATARALEGHSLQVQSAALLMCLANSTIHILTKINYKALERLDRSLAVLRKKYVDCKDGDINLGKGGGTGMTLKQDRLHLRQAATVGSTILRTQIRGAQYEHWKRDKDMYK</sequence>
<protein>
    <submittedName>
        <fullName evidence="1">Uncharacterized protein</fullName>
    </submittedName>
</protein>
<dbReference type="Proteomes" id="UP001642484">
    <property type="component" value="Unassembled WGS sequence"/>
</dbReference>